<reference evidence="2" key="1">
    <citation type="journal article" date="2019" name="Int. J. Syst. Evol. Microbiol.">
        <title>The Global Catalogue of Microorganisms (GCM) 10K type strain sequencing project: providing services to taxonomists for standard genome sequencing and annotation.</title>
        <authorList>
            <consortium name="The Broad Institute Genomics Platform"/>
            <consortium name="The Broad Institute Genome Sequencing Center for Infectious Disease"/>
            <person name="Wu L."/>
            <person name="Ma J."/>
        </authorList>
    </citation>
    <scope>NUCLEOTIDE SEQUENCE [LARGE SCALE GENOMIC DNA]</scope>
    <source>
        <strain evidence="2">KCTC 42423</strain>
    </source>
</reference>
<dbReference type="SUPFAM" id="SSF48371">
    <property type="entry name" value="ARM repeat"/>
    <property type="match status" value="1"/>
</dbReference>
<protein>
    <recommendedName>
        <fullName evidence="3">DUF2019 domain-containing protein</fullName>
    </recommendedName>
</protein>
<evidence type="ECO:0008006" key="3">
    <source>
        <dbReference type="Google" id="ProtNLM"/>
    </source>
</evidence>
<name>A0ABW5N602_9FLAO</name>
<evidence type="ECO:0000313" key="2">
    <source>
        <dbReference type="Proteomes" id="UP001597459"/>
    </source>
</evidence>
<dbReference type="EMBL" id="JBHULX010000004">
    <property type="protein sequence ID" value="MFD2590369.1"/>
    <property type="molecule type" value="Genomic_DNA"/>
</dbReference>
<dbReference type="RefSeq" id="WP_378257642.1">
    <property type="nucleotide sequence ID" value="NZ_JBHSJV010000001.1"/>
</dbReference>
<dbReference type="InterPro" id="IPR016024">
    <property type="entry name" value="ARM-type_fold"/>
</dbReference>
<organism evidence="1 2">
    <name type="scientific">Aquimarina hainanensis</name>
    <dbReference type="NCBI Taxonomy" id="1578017"/>
    <lineage>
        <taxon>Bacteria</taxon>
        <taxon>Pseudomonadati</taxon>
        <taxon>Bacteroidota</taxon>
        <taxon>Flavobacteriia</taxon>
        <taxon>Flavobacteriales</taxon>
        <taxon>Flavobacteriaceae</taxon>
        <taxon>Aquimarina</taxon>
    </lineage>
</organism>
<evidence type="ECO:0000313" key="1">
    <source>
        <dbReference type="EMBL" id="MFD2590369.1"/>
    </source>
</evidence>
<accession>A0ABW5N602</accession>
<proteinExistence type="predicted"/>
<keyword evidence="2" id="KW-1185">Reference proteome</keyword>
<comment type="caution">
    <text evidence="1">The sequence shown here is derived from an EMBL/GenBank/DDBJ whole genome shotgun (WGS) entry which is preliminary data.</text>
</comment>
<dbReference type="Proteomes" id="UP001597459">
    <property type="component" value="Unassembled WGS sequence"/>
</dbReference>
<gene>
    <name evidence="1" type="ORF">ACFSTE_05960</name>
</gene>
<sequence length="116" mass="13805">MHFENINQAKKELVEAILIQHKALLEDDDKTQEDSINRAFKIDEYIKQNFDLREMKDLLMHNDLGVRSWIANMLLPIYEDISLEILNNIYKQNIPFISMSARAMFCKWKNEPISFD</sequence>